<sequence length="105" mass="11520">MILLLLLLYPPGWSDDHLVGLDTVGLQGMSDIVVDSTNASWIVWVDSASISTGVLFYSRRDEAGNILIPPTHLAYNNIKVCEPRVGIDSSHKVHIIWEDYGSSPG</sequence>
<feature type="non-terminal residue" evidence="1">
    <location>
        <position position="105"/>
    </location>
</feature>
<reference evidence="1 2" key="1">
    <citation type="submission" date="2018-06" db="EMBL/GenBank/DDBJ databases">
        <title>Extensive metabolic versatility and redundancy in microbially diverse, dynamic hydrothermal sediments.</title>
        <authorList>
            <person name="Dombrowski N."/>
            <person name="Teske A."/>
            <person name="Baker B.J."/>
        </authorList>
    </citation>
    <scope>NUCLEOTIDE SEQUENCE [LARGE SCALE GENOMIC DNA]</scope>
    <source>
        <strain evidence="1">B36_G15</strain>
    </source>
</reference>
<dbReference type="EMBL" id="QNBE01000067">
    <property type="protein sequence ID" value="RKX69765.1"/>
    <property type="molecule type" value="Genomic_DNA"/>
</dbReference>
<proteinExistence type="predicted"/>
<evidence type="ECO:0000313" key="2">
    <source>
        <dbReference type="Proteomes" id="UP000268469"/>
    </source>
</evidence>
<gene>
    <name evidence="1" type="ORF">DRP53_07230</name>
</gene>
<protein>
    <submittedName>
        <fullName evidence="1">Uncharacterized protein</fullName>
    </submittedName>
</protein>
<evidence type="ECO:0000313" key="1">
    <source>
        <dbReference type="EMBL" id="RKX69765.1"/>
    </source>
</evidence>
<accession>A0A660SG23</accession>
<dbReference type="Proteomes" id="UP000268469">
    <property type="component" value="Unassembled WGS sequence"/>
</dbReference>
<comment type="caution">
    <text evidence="1">The sequence shown here is derived from an EMBL/GenBank/DDBJ whole genome shotgun (WGS) entry which is preliminary data.</text>
</comment>
<name>A0A660SG23_UNCW3</name>
<organism evidence="1 2">
    <name type="scientific">candidate division WOR-3 bacterium</name>
    <dbReference type="NCBI Taxonomy" id="2052148"/>
    <lineage>
        <taxon>Bacteria</taxon>
        <taxon>Bacteria division WOR-3</taxon>
    </lineage>
</organism>
<dbReference type="AlphaFoldDB" id="A0A660SG23"/>